<dbReference type="GO" id="GO:0006260">
    <property type="term" value="P:DNA replication"/>
    <property type="evidence" value="ECO:0007669"/>
    <property type="project" value="UniProtKB-KW"/>
</dbReference>
<dbReference type="GO" id="GO:0016740">
    <property type="term" value="F:transferase activity"/>
    <property type="evidence" value="ECO:0007669"/>
    <property type="project" value="UniProtKB-KW"/>
</dbReference>
<dbReference type="CDD" id="cd23810">
    <property type="entry name" value="UBCc_BIRC6"/>
    <property type="match status" value="2"/>
</dbReference>
<keyword evidence="8" id="KW-0833">Ubl conjugation pathway</keyword>
<evidence type="ECO:0000256" key="10">
    <source>
        <dbReference type="ARBA" id="ARBA00022842"/>
    </source>
</evidence>
<dbReference type="GO" id="GO:0005634">
    <property type="term" value="C:nucleus"/>
    <property type="evidence" value="ECO:0007669"/>
    <property type="project" value="UniProtKB-SubCell"/>
</dbReference>
<dbReference type="GO" id="GO:0003682">
    <property type="term" value="F:chromatin binding"/>
    <property type="evidence" value="ECO:0007669"/>
    <property type="project" value="InterPro"/>
</dbReference>
<keyword evidence="10" id="KW-0460">Magnesium</keyword>
<dbReference type="InterPro" id="IPR000608">
    <property type="entry name" value="UBC"/>
</dbReference>
<dbReference type="InterPro" id="IPR001025">
    <property type="entry name" value="BAH_dom"/>
</dbReference>
<dbReference type="InterPro" id="IPR016135">
    <property type="entry name" value="UBQ-conjugating_enzyme/RWD"/>
</dbReference>
<dbReference type="Gene3D" id="3.40.50.300">
    <property type="entry name" value="P-loop containing nucleotide triphosphate hydrolases"/>
    <property type="match status" value="1"/>
</dbReference>
<dbReference type="Gene3D" id="3.10.110.10">
    <property type="entry name" value="Ubiquitin Conjugating Enzyme"/>
    <property type="match status" value="4"/>
</dbReference>
<evidence type="ECO:0000256" key="7">
    <source>
        <dbReference type="ARBA" id="ARBA00022741"/>
    </source>
</evidence>
<evidence type="ECO:0000256" key="5">
    <source>
        <dbReference type="ARBA" id="ARBA00022705"/>
    </source>
</evidence>
<dbReference type="FunFam" id="1.10.8.60:FF:000062">
    <property type="entry name" value="Origin recognition complex subunit 1"/>
    <property type="match status" value="1"/>
</dbReference>
<dbReference type="InterPro" id="IPR015163">
    <property type="entry name" value="Cdc6_C"/>
</dbReference>
<evidence type="ECO:0000256" key="13">
    <source>
        <dbReference type="SAM" id="MobiDB-lite"/>
    </source>
</evidence>
<dbReference type="Gene3D" id="1.10.8.60">
    <property type="match status" value="1"/>
</dbReference>
<dbReference type="SMART" id="SM00439">
    <property type="entry name" value="BAH"/>
    <property type="match status" value="1"/>
</dbReference>
<evidence type="ECO:0000256" key="3">
    <source>
        <dbReference type="ARBA" id="ARBA00019081"/>
    </source>
</evidence>
<reference evidence="14" key="1">
    <citation type="journal article" date="2012" name="Nature">
        <title>The oyster genome reveals stress adaptation and complexity of shell formation.</title>
        <authorList>
            <person name="Zhang G."/>
            <person name="Fang X."/>
            <person name="Guo X."/>
            <person name="Li L."/>
            <person name="Luo R."/>
            <person name="Xu F."/>
            <person name="Yang P."/>
            <person name="Zhang L."/>
            <person name="Wang X."/>
            <person name="Qi H."/>
            <person name="Xiong Z."/>
            <person name="Que H."/>
            <person name="Xie Y."/>
            <person name="Holland P.W."/>
            <person name="Paps J."/>
            <person name="Zhu Y."/>
            <person name="Wu F."/>
            <person name="Chen Y."/>
            <person name="Wang J."/>
            <person name="Peng C."/>
            <person name="Meng J."/>
            <person name="Yang L."/>
            <person name="Liu J."/>
            <person name="Wen B."/>
            <person name="Zhang N."/>
            <person name="Huang Z."/>
            <person name="Zhu Q."/>
            <person name="Feng Y."/>
            <person name="Mount A."/>
            <person name="Hedgecock D."/>
            <person name="Xu Z."/>
            <person name="Liu Y."/>
            <person name="Domazet-Loso T."/>
            <person name="Du Y."/>
            <person name="Sun X."/>
            <person name="Zhang S."/>
            <person name="Liu B."/>
            <person name="Cheng P."/>
            <person name="Jiang X."/>
            <person name="Li J."/>
            <person name="Fan D."/>
            <person name="Wang W."/>
            <person name="Fu W."/>
            <person name="Wang T."/>
            <person name="Wang B."/>
            <person name="Zhang J."/>
            <person name="Peng Z."/>
            <person name="Li Y."/>
            <person name="Li N."/>
            <person name="Wang J."/>
            <person name="Chen M."/>
            <person name="He Y."/>
            <person name="Tan F."/>
            <person name="Song X."/>
            <person name="Zheng Q."/>
            <person name="Huang R."/>
            <person name="Yang H."/>
            <person name="Du X."/>
            <person name="Chen L."/>
            <person name="Yang M."/>
            <person name="Gaffney P.M."/>
            <person name="Wang S."/>
            <person name="Luo L."/>
            <person name="She Z."/>
            <person name="Ming Y."/>
            <person name="Huang W."/>
            <person name="Zhang S."/>
            <person name="Huang B."/>
            <person name="Zhang Y."/>
            <person name="Qu T."/>
            <person name="Ni P."/>
            <person name="Miao G."/>
            <person name="Wang J."/>
            <person name="Wang Q."/>
            <person name="Steinberg C.E."/>
            <person name="Wang H."/>
            <person name="Li N."/>
            <person name="Qian L."/>
            <person name="Zhang G."/>
            <person name="Li Y."/>
            <person name="Yang H."/>
            <person name="Liu X."/>
            <person name="Wang J."/>
            <person name="Yin Y."/>
            <person name="Wang J."/>
        </authorList>
    </citation>
    <scope>NUCLEOTIDE SEQUENCE [LARGE SCALE GENOMIC DNA]</scope>
    <source>
        <strain evidence="14">05x7-T-G4-1.051#20</strain>
    </source>
</reference>
<dbReference type="CDD" id="cd00009">
    <property type="entry name" value="AAA"/>
    <property type="match status" value="1"/>
</dbReference>
<comment type="subcellular location">
    <subcellularLocation>
        <location evidence="1">Nucleus</location>
    </subcellularLocation>
</comment>
<dbReference type="InterPro" id="IPR041083">
    <property type="entry name" value="AAA_lid_10"/>
</dbReference>
<evidence type="ECO:0000256" key="6">
    <source>
        <dbReference type="ARBA" id="ARBA00022723"/>
    </source>
</evidence>
<protein>
    <recommendedName>
        <fullName evidence="3">Origin recognition complex subunit 1</fullName>
    </recommendedName>
</protein>
<keyword evidence="5" id="KW-0235">DNA replication</keyword>
<evidence type="ECO:0000256" key="8">
    <source>
        <dbReference type="ARBA" id="ARBA00022786"/>
    </source>
</evidence>
<dbReference type="Gene3D" id="2.30.30.490">
    <property type="match status" value="1"/>
</dbReference>
<dbReference type="PROSITE" id="PS50127">
    <property type="entry name" value="UBC_2"/>
    <property type="match status" value="3"/>
</dbReference>
<keyword evidence="6" id="KW-0479">Metal-binding</keyword>
<dbReference type="Pfam" id="PF00179">
    <property type="entry name" value="UQ_con"/>
    <property type="match status" value="3"/>
</dbReference>
<keyword evidence="12" id="KW-0539">Nucleus</keyword>
<feature type="region of interest" description="Disordered" evidence="13">
    <location>
        <begin position="370"/>
        <end position="400"/>
    </location>
</feature>
<feature type="region of interest" description="Disordered" evidence="13">
    <location>
        <begin position="1308"/>
        <end position="1371"/>
    </location>
</feature>
<dbReference type="GO" id="GO:0043066">
    <property type="term" value="P:negative regulation of apoptotic process"/>
    <property type="evidence" value="ECO:0007669"/>
    <property type="project" value="TreeGrafter"/>
</dbReference>
<gene>
    <name evidence="14" type="ORF">CGI_10020354</name>
</gene>
<dbReference type="Pfam" id="PF09079">
    <property type="entry name" value="WHD_Cdc6"/>
    <property type="match status" value="1"/>
</dbReference>
<feature type="compositionally biased region" description="Basic and acidic residues" evidence="13">
    <location>
        <begin position="381"/>
        <end position="400"/>
    </location>
</feature>
<dbReference type="SUPFAM" id="SSF52540">
    <property type="entry name" value="P-loop containing nucleoside triphosphate hydrolases"/>
    <property type="match status" value="1"/>
</dbReference>
<organism evidence="14">
    <name type="scientific">Magallana gigas</name>
    <name type="common">Pacific oyster</name>
    <name type="synonym">Crassostrea gigas</name>
    <dbReference type="NCBI Taxonomy" id="29159"/>
    <lineage>
        <taxon>Eukaryota</taxon>
        <taxon>Metazoa</taxon>
        <taxon>Spiralia</taxon>
        <taxon>Lophotrochozoa</taxon>
        <taxon>Mollusca</taxon>
        <taxon>Bivalvia</taxon>
        <taxon>Autobranchia</taxon>
        <taxon>Pteriomorphia</taxon>
        <taxon>Ostreida</taxon>
        <taxon>Ostreoidea</taxon>
        <taxon>Ostreidae</taxon>
        <taxon>Magallana</taxon>
    </lineage>
</organism>
<dbReference type="InterPro" id="IPR003593">
    <property type="entry name" value="AAA+_ATPase"/>
</dbReference>
<evidence type="ECO:0000256" key="1">
    <source>
        <dbReference type="ARBA" id="ARBA00004123"/>
    </source>
</evidence>
<evidence type="ECO:0000256" key="4">
    <source>
        <dbReference type="ARBA" id="ARBA00022679"/>
    </source>
</evidence>
<dbReference type="PANTHER" id="PTHR46116">
    <property type="entry name" value="(E3-INDEPENDENT) E2 UBIQUITIN-CONJUGATING ENZYME"/>
    <property type="match status" value="1"/>
</dbReference>
<feature type="region of interest" description="Disordered" evidence="13">
    <location>
        <begin position="1198"/>
        <end position="1271"/>
    </location>
</feature>
<feature type="region of interest" description="Disordered" evidence="13">
    <location>
        <begin position="294"/>
        <end position="314"/>
    </location>
</feature>
<evidence type="ECO:0000256" key="12">
    <source>
        <dbReference type="ARBA" id="ARBA00023242"/>
    </source>
</evidence>
<feature type="compositionally biased region" description="Basic and acidic residues" evidence="13">
    <location>
        <begin position="1249"/>
        <end position="1269"/>
    </location>
</feature>
<dbReference type="PROSITE" id="PS51038">
    <property type="entry name" value="BAH"/>
    <property type="match status" value="1"/>
</dbReference>
<evidence type="ECO:0000256" key="11">
    <source>
        <dbReference type="ARBA" id="ARBA00023125"/>
    </source>
</evidence>
<dbReference type="HOGENOM" id="CLU_239396_0_0_1"/>
<dbReference type="SMART" id="SM01074">
    <property type="entry name" value="Cdc6_C"/>
    <property type="match status" value="1"/>
</dbReference>
<dbReference type="InterPro" id="IPR003959">
    <property type="entry name" value="ATPase_AAA_core"/>
</dbReference>
<dbReference type="Pfam" id="PF01426">
    <property type="entry name" value="BAH"/>
    <property type="match status" value="1"/>
</dbReference>
<dbReference type="FunFam" id="3.40.50.300:FF:000199">
    <property type="entry name" value="Origin recognition complex subunit 1"/>
    <property type="match status" value="1"/>
</dbReference>
<dbReference type="Pfam" id="PF00004">
    <property type="entry name" value="AAA"/>
    <property type="match status" value="1"/>
</dbReference>
<dbReference type="SUPFAM" id="SSF54495">
    <property type="entry name" value="UBC-like"/>
    <property type="match status" value="3"/>
</dbReference>
<dbReference type="GO" id="GO:0046872">
    <property type="term" value="F:metal ion binding"/>
    <property type="evidence" value="ECO:0007669"/>
    <property type="project" value="UniProtKB-KW"/>
</dbReference>
<dbReference type="GO" id="GO:0016887">
    <property type="term" value="F:ATP hydrolysis activity"/>
    <property type="evidence" value="ECO:0007669"/>
    <property type="project" value="InterPro"/>
</dbReference>
<sequence length="1751" mass="198723">MFQIDLYPFYPPLVKVMRPRLQGFMMQRVTNMEMLKLSYWSPTKDMQGVIQEIKAFLQQWARLEVESERNDVQKYPRGAYLEMEHHLLTLALVSEVVPRVNLRYQMDVDKMAEMKSLPANKNKRPDFHKEYWARGTGYGHHNRPEWDINAYLAAQKEKDNKIESVLHQILEELKLLYSQHAPQLKPRPRDSMIDPEIQDTGQGVDPVYDMYTVLEGSALIPFIEQYLMADSFLEICRHSDVYKVIVDIVKELARQRQFLPLLCALPNQETSIYQLLSQLEQRASIMLRHLNKAGNGSVPKATPPKPSESETSSSFNLFPKCFSRCRSSPSTLSSPSSSESEMAEEKLAREFAVLFNLVKGMLELDGLLSNSTSMSSQSSLESDKNSPKSEEPKTEQDDDKITLMKALITGPEGTPYSGGCFIFDIYFPPMYPQTPPHVNLQTTGGGKVRFNPNLCGKVCLSLLGTWEGQRGEQWNVKTSTLLQVLVSIQSLILVPDPYFNEPGFEQEIGTDSGKKHSDDYNEDVCYNNMKYAMISQLQNPPPEFADVIKSHFYWKKQRILEDDDKITLMKALITGPEGTPYSGGCFIFDIYFPPMYPQTPPHVNLQTTGGGKVRFNPNLCGKVCLSLLGTWEGQRGEQWNVKTSTLLQVLVSIQSLILVPDPYFNEPGFEQEIGTDSGKKHSDDYNEDVCYNNMKYAMISQLQNPPPEFADVIKSHFYWKKQRILEDDDKITLMKALITGPEGTPYSGGCFIFDIYFPPMYPQTPPHVNLQTTGGGKVRFNPNLYMGGTERGAVECQNFYFATGKHTINNCSLTIIKVLVSIQSLILVPDPYFNEPGFEQEIGTDSGKKHSDDYNEDVCYNNMKYAMISQLQNPPPEFADVIKSHFYWKKQRILEEVDSWVKKHNNKRLERAAQNLKQELKKLHQPPSTASQFQLNHKQYKVGDFVLIASSNDDFQEDPMESAYVAKLEDLYSDGIRDVAEVQWFWTQEEIPDSVLKRCSKKFGPVESNEVFLNVGRNVQREIDPETVLCRCNVTQFGSEGNESKEKLKTFVVKKTFDGTKFQDLENIKEKSQTKETKPVNNREFKENKNLGSRTRRSFGGVPSRQLQERNSLLNVIPIENDHNVETDVLTSLVPLVKKLPDRRKSTGQFLGRRIEAQDVASMLMNDDDSDAVSLISTTSSDVSSVISKKSTPLKSILTPQKKPELAHLSRTEPRRLNRRVSFSTQESRPAPKSATKAERKVQKVLIKRISENEYQSHRNKTPESSERPARKKLTRQFDAALPDTPASRNLRKRSKVISYDENVDFSPVGKNEVFHPASDSDSADSDMSDFSEPIKKKSSRTTTPKAKKSRKSSTCVTPKIPDRCEPLSSPSNVLEEARTRLHVSAVPDSLPCRETEFEDIFNFVESKILDGTGGCMYISGVPGTGKTATVHEVVRALHRATEQEELPGFKYIEINGMKLTEPRQAYVQMLQQLSNQKATPDHAADLLNKKFTTPGPRKETIVMLADELDLLWTRKQDVMYNIFDWPSHRHARLVVLAVANTMDLPERIMMKRVSSRLGLTRMTFQPYTFKQLQEIVVSRMKGLKAFEEDAIQLAARKVAAVSGDARRALDICRRATEIAENLSPSKIKLSLVGMSHVNAALQEMFSSPKVVAMRTASDQEKIFLRAVVAEFQRCGLEEAEFAKIYIQHTALCRIDGLKPPSTTEMARVCARLGSVRLLLVEHGRNDLQMRVRLNVSQDDVLYALKEKSGV</sequence>
<dbReference type="Pfam" id="PF17872">
    <property type="entry name" value="AAA_lid_10"/>
    <property type="match status" value="1"/>
</dbReference>
<accession>K1Q150</accession>
<keyword evidence="9" id="KW-0067">ATP-binding</keyword>
<name>K1Q150_MAGGI</name>
<dbReference type="InParanoid" id="K1Q150"/>
<evidence type="ECO:0000256" key="9">
    <source>
        <dbReference type="ARBA" id="ARBA00022840"/>
    </source>
</evidence>
<dbReference type="SMART" id="SM00212">
    <property type="entry name" value="UBCc"/>
    <property type="match status" value="3"/>
</dbReference>
<evidence type="ECO:0000256" key="2">
    <source>
        <dbReference type="ARBA" id="ARBA00008398"/>
    </source>
</evidence>
<dbReference type="GO" id="GO:0004869">
    <property type="term" value="F:cysteine-type endopeptidase inhibitor activity"/>
    <property type="evidence" value="ECO:0007669"/>
    <property type="project" value="TreeGrafter"/>
</dbReference>
<feature type="compositionally biased region" description="Basic and acidic residues" evidence="13">
    <location>
        <begin position="1202"/>
        <end position="1216"/>
    </location>
</feature>
<dbReference type="SMART" id="SM00382">
    <property type="entry name" value="AAA"/>
    <property type="match status" value="1"/>
</dbReference>
<dbReference type="InterPro" id="IPR043151">
    <property type="entry name" value="BAH_sf"/>
</dbReference>
<feature type="compositionally biased region" description="Low complexity" evidence="13">
    <location>
        <begin position="370"/>
        <end position="380"/>
    </location>
</feature>
<dbReference type="GO" id="GO:0005524">
    <property type="term" value="F:ATP binding"/>
    <property type="evidence" value="ECO:0007669"/>
    <property type="project" value="UniProtKB-KW"/>
</dbReference>
<evidence type="ECO:0000313" key="14">
    <source>
        <dbReference type="EMBL" id="EKC30187.1"/>
    </source>
</evidence>
<comment type="similarity">
    <text evidence="2">Belongs to the ORC1 family.</text>
</comment>
<dbReference type="EMBL" id="JH817391">
    <property type="protein sequence ID" value="EKC30187.1"/>
    <property type="molecule type" value="Genomic_DNA"/>
</dbReference>
<keyword evidence="4" id="KW-0808">Transferase</keyword>
<dbReference type="CDD" id="cd08768">
    <property type="entry name" value="Cdc6_C"/>
    <property type="match status" value="1"/>
</dbReference>
<keyword evidence="11" id="KW-0238">DNA-binding</keyword>
<dbReference type="InterPro" id="IPR027417">
    <property type="entry name" value="P-loop_NTPase"/>
</dbReference>
<dbReference type="GO" id="GO:0003677">
    <property type="term" value="F:DNA binding"/>
    <property type="evidence" value="ECO:0007669"/>
    <property type="project" value="UniProtKB-KW"/>
</dbReference>
<proteinExistence type="inferred from homology"/>
<dbReference type="PANTHER" id="PTHR46116:SF39">
    <property type="entry name" value="BACULOVIRAL IAP REPEAT-CONTAINING PROTEIN 6"/>
    <property type="match status" value="1"/>
</dbReference>
<keyword evidence="7" id="KW-0547">Nucleotide-binding</keyword>